<dbReference type="Gene3D" id="3.40.630.30">
    <property type="match status" value="1"/>
</dbReference>
<feature type="domain" description="N-acetyltransferase" evidence="1">
    <location>
        <begin position="3"/>
        <end position="150"/>
    </location>
</feature>
<sequence>MGYTIRIAIPEDEQRIRELFIEMLQTIYHTEDVEGYEPGSLDRYWTKGEERILVAEDESVVAYLSIEVHHEPEADYIYLDDLSVTESYRGHGIGSALIHEAETYAYEIGIHHILFHVEKSNTDAFRLYERLGYKVFRDDGNRYMMKKDMEIISVKRYDSGLIKAQTSSLRWGDDFSLLCIKEEQIPYAMKCLAFLDAMQEDMEARLRKYLFRYYGWFEQFLDDNDKARIGTITEESILSHISIHSVIVDNNCRSDIVEFHVEGSCDWEPEHGLEITISDGKILYVGPFEDYPPNSSRLSYLLEHYGCYDPYADPSMNYADKE</sequence>
<dbReference type="SUPFAM" id="SSF55729">
    <property type="entry name" value="Acyl-CoA N-acyltransferases (Nat)"/>
    <property type="match status" value="1"/>
</dbReference>
<dbReference type="EMBL" id="FOGJ01000018">
    <property type="protein sequence ID" value="SES07563.1"/>
    <property type="molecule type" value="Genomic_DNA"/>
</dbReference>
<proteinExistence type="predicted"/>
<keyword evidence="2" id="KW-0689">Ribosomal protein</keyword>
<dbReference type="InterPro" id="IPR000182">
    <property type="entry name" value="GNAT_dom"/>
</dbReference>
<dbReference type="Proteomes" id="UP000182584">
    <property type="component" value="Unassembled WGS sequence"/>
</dbReference>
<dbReference type="OrthoDB" id="1768072at2"/>
<name>A0A1H9UES8_BUTFI</name>
<dbReference type="PROSITE" id="PS51186">
    <property type="entry name" value="GNAT"/>
    <property type="match status" value="1"/>
</dbReference>
<evidence type="ECO:0000313" key="3">
    <source>
        <dbReference type="Proteomes" id="UP000182584"/>
    </source>
</evidence>
<dbReference type="Pfam" id="PF22481">
    <property type="entry name" value="DUF6985"/>
    <property type="match status" value="1"/>
</dbReference>
<dbReference type="CDD" id="cd04301">
    <property type="entry name" value="NAT_SF"/>
    <property type="match status" value="1"/>
</dbReference>
<dbReference type="GO" id="GO:0016747">
    <property type="term" value="F:acyltransferase activity, transferring groups other than amino-acyl groups"/>
    <property type="evidence" value="ECO:0007669"/>
    <property type="project" value="InterPro"/>
</dbReference>
<dbReference type="AlphaFoldDB" id="A0A1H9UES8"/>
<keyword evidence="2" id="KW-0687">Ribonucleoprotein</keyword>
<accession>A0A1H9UES8</accession>
<dbReference type="InterPro" id="IPR016181">
    <property type="entry name" value="Acyl_CoA_acyltransferase"/>
</dbReference>
<gene>
    <name evidence="2" type="ORF">SAMN04487884_11843</name>
</gene>
<dbReference type="Pfam" id="PF00583">
    <property type="entry name" value="Acetyltransf_1"/>
    <property type="match status" value="1"/>
</dbReference>
<dbReference type="RefSeq" id="WP_074757027.1">
    <property type="nucleotide sequence ID" value="NZ_FOGJ01000018.1"/>
</dbReference>
<dbReference type="PANTHER" id="PTHR43072">
    <property type="entry name" value="N-ACETYLTRANSFERASE"/>
    <property type="match status" value="1"/>
</dbReference>
<protein>
    <submittedName>
        <fullName evidence="2">Ribosomal protein S18 acetylase RimI</fullName>
    </submittedName>
</protein>
<dbReference type="GO" id="GO:0005840">
    <property type="term" value="C:ribosome"/>
    <property type="evidence" value="ECO:0007669"/>
    <property type="project" value="UniProtKB-KW"/>
</dbReference>
<evidence type="ECO:0000259" key="1">
    <source>
        <dbReference type="PROSITE" id="PS51186"/>
    </source>
</evidence>
<organism evidence="2 3">
    <name type="scientific">Butyrivibrio fibrisolvens</name>
    <dbReference type="NCBI Taxonomy" id="831"/>
    <lineage>
        <taxon>Bacteria</taxon>
        <taxon>Bacillati</taxon>
        <taxon>Bacillota</taxon>
        <taxon>Clostridia</taxon>
        <taxon>Lachnospirales</taxon>
        <taxon>Lachnospiraceae</taxon>
        <taxon>Butyrivibrio</taxon>
    </lineage>
</organism>
<dbReference type="InterPro" id="IPR054254">
    <property type="entry name" value="DUF6985"/>
</dbReference>
<evidence type="ECO:0000313" key="2">
    <source>
        <dbReference type="EMBL" id="SES07563.1"/>
    </source>
</evidence>
<reference evidence="2 3" key="1">
    <citation type="submission" date="2016-10" db="EMBL/GenBank/DDBJ databases">
        <authorList>
            <person name="de Groot N.N."/>
        </authorList>
    </citation>
    <scope>NUCLEOTIDE SEQUENCE [LARGE SCALE GENOMIC DNA]</scope>
    <source>
        <strain evidence="2 3">AR40</strain>
    </source>
</reference>